<accession>A0A8X8I3D3</accession>
<organism evidence="8 9">
    <name type="scientific">Caldalkalibacillus thermarum (strain TA2.A1)</name>
    <dbReference type="NCBI Taxonomy" id="986075"/>
    <lineage>
        <taxon>Bacteria</taxon>
        <taxon>Bacillati</taxon>
        <taxon>Bacillota</taxon>
        <taxon>Bacilli</taxon>
        <taxon>Bacillales</taxon>
        <taxon>Bacillaceae</taxon>
        <taxon>Caldalkalibacillus</taxon>
    </lineage>
</organism>
<dbReference type="Gene3D" id="3.30.920.30">
    <property type="entry name" value="Hypothetical protein"/>
    <property type="match status" value="1"/>
</dbReference>
<proteinExistence type="inferred from homology"/>
<keyword evidence="3" id="KW-0540">Nuclease</keyword>
<dbReference type="Proteomes" id="UP000825179">
    <property type="component" value="Chromosome"/>
</dbReference>
<dbReference type="GO" id="GO:0003729">
    <property type="term" value="F:mRNA binding"/>
    <property type="evidence" value="ECO:0007669"/>
    <property type="project" value="InterPro"/>
</dbReference>
<keyword evidence="4" id="KW-0255">Endonuclease</keyword>
<dbReference type="KEGG" id="cthu:HUR95_15785"/>
<protein>
    <submittedName>
        <fullName evidence="8">Type II toxin-antitoxin system HicA family toxin</fullName>
    </submittedName>
</protein>
<evidence type="ECO:0000256" key="7">
    <source>
        <dbReference type="ARBA" id="ARBA00023016"/>
    </source>
</evidence>
<dbReference type="RefSeq" id="WP_222822740.1">
    <property type="nucleotide sequence ID" value="NZ_CP082237.1"/>
</dbReference>
<evidence type="ECO:0000256" key="6">
    <source>
        <dbReference type="ARBA" id="ARBA00022884"/>
    </source>
</evidence>
<evidence type="ECO:0000256" key="4">
    <source>
        <dbReference type="ARBA" id="ARBA00022759"/>
    </source>
</evidence>
<keyword evidence="7" id="KW-0346">Stress response</keyword>
<dbReference type="AlphaFoldDB" id="A0A8X8I3D3"/>
<evidence type="ECO:0000256" key="1">
    <source>
        <dbReference type="ARBA" id="ARBA00006620"/>
    </source>
</evidence>
<dbReference type="GO" id="GO:0004519">
    <property type="term" value="F:endonuclease activity"/>
    <property type="evidence" value="ECO:0007669"/>
    <property type="project" value="UniProtKB-KW"/>
</dbReference>
<gene>
    <name evidence="8" type="ORF">HUR95_15785</name>
</gene>
<evidence type="ECO:0000256" key="2">
    <source>
        <dbReference type="ARBA" id="ARBA00022649"/>
    </source>
</evidence>
<dbReference type="EMBL" id="CP082237">
    <property type="protein sequence ID" value="QZT33666.1"/>
    <property type="molecule type" value="Genomic_DNA"/>
</dbReference>
<reference evidence="8 9" key="1">
    <citation type="journal article" date="2020" name="Extremophiles">
        <title>Genomic analysis of Caldalkalibacillus thermarum TA2.A1 reveals aerobic alkaliphilic metabolism and evolutionary hallmarks linking alkaliphilic bacteria and plant life.</title>
        <authorList>
            <person name="de Jong S.I."/>
            <person name="van den Broek M.A."/>
            <person name="Merkel A.Y."/>
            <person name="de la Torre Cortes P."/>
            <person name="Kalamorz F."/>
            <person name="Cook G.M."/>
            <person name="van Loosdrecht M.C.M."/>
            <person name="McMillan D.G.G."/>
        </authorList>
    </citation>
    <scope>NUCLEOTIDE SEQUENCE [LARGE SCALE GENOMIC DNA]</scope>
    <source>
        <strain evidence="8 9">TA2.A1</strain>
    </source>
</reference>
<keyword evidence="5" id="KW-0378">Hydrolase</keyword>
<evidence type="ECO:0000256" key="3">
    <source>
        <dbReference type="ARBA" id="ARBA00022722"/>
    </source>
</evidence>
<dbReference type="SUPFAM" id="SSF54786">
    <property type="entry name" value="YcfA/nrd intein domain"/>
    <property type="match status" value="1"/>
</dbReference>
<evidence type="ECO:0000313" key="9">
    <source>
        <dbReference type="Proteomes" id="UP000825179"/>
    </source>
</evidence>
<dbReference type="GO" id="GO:0016787">
    <property type="term" value="F:hydrolase activity"/>
    <property type="evidence" value="ECO:0007669"/>
    <property type="project" value="UniProtKB-KW"/>
</dbReference>
<dbReference type="Pfam" id="PF07927">
    <property type="entry name" value="HicA_toxin"/>
    <property type="match status" value="1"/>
</dbReference>
<sequence length="72" mass="8145">MPPLPIISGKEAIKIFLKAGFEIKRQKGSHVHLVKGKYHITIPLHDQIKRGTLRSAIRQAGMTVEDFLSHME</sequence>
<keyword evidence="9" id="KW-1185">Reference proteome</keyword>
<keyword evidence="6" id="KW-0694">RNA-binding</keyword>
<comment type="similarity">
    <text evidence="1">Belongs to the HicA mRNA interferase family.</text>
</comment>
<evidence type="ECO:0000256" key="5">
    <source>
        <dbReference type="ARBA" id="ARBA00022801"/>
    </source>
</evidence>
<dbReference type="InterPro" id="IPR012933">
    <property type="entry name" value="HicA_mRNA_interferase"/>
</dbReference>
<name>A0A8X8I3D3_CALTT</name>
<evidence type="ECO:0000313" key="8">
    <source>
        <dbReference type="EMBL" id="QZT33666.1"/>
    </source>
</evidence>
<keyword evidence="2" id="KW-1277">Toxin-antitoxin system</keyword>
<dbReference type="InterPro" id="IPR038570">
    <property type="entry name" value="HicA_sf"/>
</dbReference>